<accession>A0A851UJR6</accession>
<dbReference type="SMART" id="SM00028">
    <property type="entry name" value="TPR"/>
    <property type="match status" value="7"/>
</dbReference>
<dbReference type="PANTHER" id="PTHR44874:SF1">
    <property type="entry name" value="TETRATRICOPEPTIDE REPEAT PROTEIN 34"/>
    <property type="match status" value="1"/>
</dbReference>
<reference evidence="1" key="1">
    <citation type="submission" date="2019-09" db="EMBL/GenBank/DDBJ databases">
        <title>Bird 10,000 Genomes (B10K) Project - Family phase.</title>
        <authorList>
            <person name="Zhang G."/>
        </authorList>
    </citation>
    <scope>NUCLEOTIDE SEQUENCE</scope>
    <source>
        <strain evidence="1">B10K-IZCAS-20218</strain>
        <tissue evidence="1">Blood</tissue>
    </source>
</reference>
<dbReference type="InterPro" id="IPR019734">
    <property type="entry name" value="TPR_rpt"/>
</dbReference>
<comment type="caution">
    <text evidence="1">The sequence shown here is derived from an EMBL/GenBank/DDBJ whole genome shotgun (WGS) entry which is preliminary data.</text>
</comment>
<dbReference type="OrthoDB" id="5971337at2759"/>
<name>A0A851UJR6_9PASS</name>
<dbReference type="EMBL" id="WBNG01000727">
    <property type="protein sequence ID" value="NXD28359.1"/>
    <property type="molecule type" value="Genomic_DNA"/>
</dbReference>
<feature type="non-terminal residue" evidence="1">
    <location>
        <position position="1"/>
    </location>
</feature>
<keyword evidence="2" id="KW-1185">Reference proteome</keyword>
<feature type="non-terminal residue" evidence="1">
    <location>
        <position position="673"/>
    </location>
</feature>
<gene>
    <name evidence="1" type="primary">Ttc34</name>
    <name evidence="1" type="ORF">ELAFOR_R09633</name>
</gene>
<sequence length="673" mass="75059">HMCEQLLAAEQSTYHNTLLALRGFCSLHAQDPHRALQDFQRVIEHDSPHPNSCIKALCGRGLIRISGGSNYLTALDYITACQLKLDETVFTIKSYVPWNQRGLLLKVLQEEGQMMLQKKRYLGGSSISFQKKPTGLYTYLTLKSRDAPGVFQLASLLVELDSSDEASRILCADALYQMGRGEEAHKMLSLALSRNPQRAPLLARLALLQLRRGFVYDGNQLLKRLIRIGDSSCLLPILAIVQEEDRKLLQSHCRWRALALLKGKQEAAAIREAIAHLSFAILAAGGYAEDCLLTRARCYGCLGQMKTAIFDFNAVLKEDPRNAQALSGRGFIHLALRQQKEAVKDLISALKVEAGAVIPAILSLKPESQELVTGWLLQHSRAALTKLMTTKDLPGEETLGDLLTMAKALTKICRAAQHHIFYTDVLMANGENQEALKHLQENFGHSPAEDFARARLAVLQLQSRNMAGAMAPLSVLARRDEKDLAFLLNFVDTKQQQHLAQAAAQQGKVLMKGHDHEQALGYHSLAVLASRDSPRYLRHRAACLMHLKKYEKALKDMEKVIQGHGSNSPKTQAGDHCCQGLLLLSLAQEEAAVQHYMQALQLDEPLALSTITNCPGRESLTKTFHKIAQYNFENQHYEEAWKITDYGLKIDKSSELQKLKARLRREASSCSIH</sequence>
<protein>
    <submittedName>
        <fullName evidence="1">TTC34 protein</fullName>
    </submittedName>
</protein>
<dbReference type="InterPro" id="IPR011990">
    <property type="entry name" value="TPR-like_helical_dom_sf"/>
</dbReference>
<evidence type="ECO:0000313" key="2">
    <source>
        <dbReference type="Proteomes" id="UP000623542"/>
    </source>
</evidence>
<dbReference type="SUPFAM" id="SSF48452">
    <property type="entry name" value="TPR-like"/>
    <property type="match status" value="2"/>
</dbReference>
<dbReference type="PANTHER" id="PTHR44874">
    <property type="entry name" value="TETRATRICOPEPTIDE REPEAT PROTEIN 34"/>
    <property type="match status" value="1"/>
</dbReference>
<dbReference type="Gene3D" id="1.25.40.10">
    <property type="entry name" value="Tetratricopeptide repeat domain"/>
    <property type="match status" value="3"/>
</dbReference>
<dbReference type="AlphaFoldDB" id="A0A851UJR6"/>
<proteinExistence type="predicted"/>
<evidence type="ECO:0000313" key="1">
    <source>
        <dbReference type="EMBL" id="NXD28359.1"/>
    </source>
</evidence>
<dbReference type="Pfam" id="PF13181">
    <property type="entry name" value="TPR_8"/>
    <property type="match status" value="1"/>
</dbReference>
<dbReference type="Proteomes" id="UP000623542">
    <property type="component" value="Unassembled WGS sequence"/>
</dbReference>
<organism evidence="1 2">
    <name type="scientific">Elachura formosa</name>
    <name type="common">spotted wren-babbler</name>
    <dbReference type="NCBI Taxonomy" id="1463973"/>
    <lineage>
        <taxon>Eukaryota</taxon>
        <taxon>Metazoa</taxon>
        <taxon>Chordata</taxon>
        <taxon>Craniata</taxon>
        <taxon>Vertebrata</taxon>
        <taxon>Euteleostomi</taxon>
        <taxon>Archelosauria</taxon>
        <taxon>Archosauria</taxon>
        <taxon>Dinosauria</taxon>
        <taxon>Saurischia</taxon>
        <taxon>Theropoda</taxon>
        <taxon>Coelurosauria</taxon>
        <taxon>Aves</taxon>
        <taxon>Neognathae</taxon>
        <taxon>Neoaves</taxon>
        <taxon>Telluraves</taxon>
        <taxon>Australaves</taxon>
        <taxon>Passeriformes</taxon>
        <taxon>Elachuridae</taxon>
        <taxon>Elachura</taxon>
    </lineage>
</organism>
<dbReference type="InterPro" id="IPR042161">
    <property type="entry name" value="TTC34"/>
</dbReference>